<evidence type="ECO:0000313" key="4">
    <source>
        <dbReference type="Proteomes" id="UP001149074"/>
    </source>
</evidence>
<comment type="caution">
    <text evidence="3">The sequence shown here is derived from an EMBL/GenBank/DDBJ whole genome shotgun (WGS) entry which is preliminary data.</text>
</comment>
<feature type="region of interest" description="Disordered" evidence="2">
    <location>
        <begin position="870"/>
        <end position="910"/>
    </location>
</feature>
<feature type="region of interest" description="Disordered" evidence="2">
    <location>
        <begin position="1216"/>
        <end position="1292"/>
    </location>
</feature>
<feature type="compositionally biased region" description="Polar residues" evidence="2">
    <location>
        <begin position="887"/>
        <end position="899"/>
    </location>
</feature>
<gene>
    <name evidence="3" type="ORF">N7532_010674</name>
</gene>
<organism evidence="3 4">
    <name type="scientific">Penicillium argentinense</name>
    <dbReference type="NCBI Taxonomy" id="1131581"/>
    <lineage>
        <taxon>Eukaryota</taxon>
        <taxon>Fungi</taxon>
        <taxon>Dikarya</taxon>
        <taxon>Ascomycota</taxon>
        <taxon>Pezizomycotina</taxon>
        <taxon>Eurotiomycetes</taxon>
        <taxon>Eurotiomycetidae</taxon>
        <taxon>Eurotiales</taxon>
        <taxon>Aspergillaceae</taxon>
        <taxon>Penicillium</taxon>
    </lineage>
</organism>
<proteinExistence type="predicted"/>
<reference evidence="3" key="1">
    <citation type="submission" date="2022-11" db="EMBL/GenBank/DDBJ databases">
        <authorList>
            <person name="Petersen C."/>
        </authorList>
    </citation>
    <scope>NUCLEOTIDE SEQUENCE</scope>
    <source>
        <strain evidence="3">IBT 30761</strain>
    </source>
</reference>
<feature type="compositionally biased region" description="Polar residues" evidence="2">
    <location>
        <begin position="1225"/>
        <end position="1247"/>
    </location>
</feature>
<protein>
    <submittedName>
        <fullName evidence="3">Uncharacterized protein</fullName>
    </submittedName>
</protein>
<keyword evidence="4" id="KW-1185">Reference proteome</keyword>
<dbReference type="NCBIfam" id="TIGR00756">
    <property type="entry name" value="PPR"/>
    <property type="match status" value="1"/>
</dbReference>
<dbReference type="EMBL" id="JAPQKI010000010">
    <property type="protein sequence ID" value="KAJ5085903.1"/>
    <property type="molecule type" value="Genomic_DNA"/>
</dbReference>
<evidence type="ECO:0000313" key="3">
    <source>
        <dbReference type="EMBL" id="KAJ5085903.1"/>
    </source>
</evidence>
<dbReference type="PROSITE" id="PS51375">
    <property type="entry name" value="PPR"/>
    <property type="match status" value="1"/>
</dbReference>
<name>A0A9W9JY55_9EURO</name>
<dbReference type="OrthoDB" id="1882346at2759"/>
<reference evidence="3" key="2">
    <citation type="journal article" date="2023" name="IMA Fungus">
        <title>Comparative genomic study of the Penicillium genus elucidates a diverse pangenome and 15 lateral gene transfer events.</title>
        <authorList>
            <person name="Petersen C."/>
            <person name="Sorensen T."/>
            <person name="Nielsen M.R."/>
            <person name="Sondergaard T.E."/>
            <person name="Sorensen J.L."/>
            <person name="Fitzpatrick D.A."/>
            <person name="Frisvad J.C."/>
            <person name="Nielsen K.L."/>
        </authorList>
    </citation>
    <scope>NUCLEOTIDE SEQUENCE</scope>
    <source>
        <strain evidence="3">IBT 30761</strain>
    </source>
</reference>
<dbReference type="InterPro" id="IPR002885">
    <property type="entry name" value="PPR_rpt"/>
</dbReference>
<dbReference type="PANTHER" id="PTHR47938">
    <property type="entry name" value="RESPIRATORY COMPLEX I CHAPERONE (CIA84), PUTATIVE (AFU_ORTHOLOGUE AFUA_2G06020)-RELATED"/>
    <property type="match status" value="1"/>
</dbReference>
<dbReference type="InterPro" id="IPR011990">
    <property type="entry name" value="TPR-like_helical_dom_sf"/>
</dbReference>
<sequence length="1292" mass="146296">MLERATACFESAGRRFFRDSHDAIRTRRSLSRNFWRHNAASEDFSNWFLALVQSPDKRSSSALNPIPGSPTALDGGTPFLDFLYPQATRPESVFRLSRNSKRLGSRRKRKSLLGFSRTYTSEAVSNPPATLLDDQGVHRAYSHGGPADPPSQAMKDLWTLLQSQDTDFDKAWVLYLAAGEPPAIRTALCSYLSRSGRRSDQDLAWQVFGQIPLEDRSADIFLPMVHSQLRYEDPTRLKQLAQQAIQCDLADRCTPWIFAYFWKRERWTDAVEIWEMRSYLQTSAKNPSPQTYFSRMTEHAILQKGLEFTRHLRYNPDQRIPPALSLGQQLLETIYQSPKQPEHGSLDALLEILKSCSEIGLQTTPYYLSSISTLQSSSTRSGFSRSAFFYHQLRRELPRYVPSKDLLNRQLSALQFWAATGEIEFFLEEFIYFYGKPSFRAYRHALNCFSHAGDVSKVDLIFNRMLADYGKPFNCGPLVPLLMVHAQKGNPKETERQFQRVSSEFGLKPDTYCWNVLLKSHAAKNDWASMCSAFTQMLKNGANPDSHTFGTLMQIAAKRGDIDSTRRLLKEAQDCQVRITMPLLQAIIKAYCHNGELELAEKLAGASLSLNAEGSSLKMWNTILLHYARRMDVKACYRIRARMESAGVSLNAGSYYAILLGLVLAGRTERARRMLRELHKKRRMYATEMHLSLILHGFVREGNRDMVHIIFREILERFGKAGPQSNLLYLKYQVQRDLEIAKENGITEGARLRLALGEQVLQQSIERSDPAPSVSDATDYALSLQYQHLIKEYGKRGGVERARALFLQYADGRTPEMPQGKDPKRIPMGILAAMMTVHLKAGEYQKVEDLWKILLSDAIKKAGRIHLDMLQDPPVPAPKSSEKSVPASKTQDIPATLKNSEPKSTHASTSPEKNIILPAQRFILGQALSIYMRALGYKNETSRIRDIVAHLEHLGFVLTTFNWSTWVQMLASSDNFSDQLNAFETFEQKFAPFFPGWYKLLRGFGLKSSAVPREVWMLEAPQAERWDSLLGKKARGHWMKIEPDLPQPTYYTMAFLAASLNRIRDKTISQGNIELQIVNAAAPKTVKFLGQMPYKRDKIQGVLVRNRSEQLDKAKAPHERRVVPGGVLGVGGVARYRNDLFDEDEEQPELSGIIPISDLAEDTTHLSWMEDLGEVGPESVITPEHRIDAEGHVRHSRQKRQRSRKLHLAGVVGREKVRYKRSESGKSNNDSILPNVSTMGGLSSMDQQPLAEDEPSAVSQVTEVHHDQHQAENVASATENLDGKNRGGKADE</sequence>
<feature type="compositionally biased region" description="Basic and acidic residues" evidence="2">
    <location>
        <begin position="1281"/>
        <end position="1292"/>
    </location>
</feature>
<accession>A0A9W9JY55</accession>
<evidence type="ECO:0000256" key="1">
    <source>
        <dbReference type="PROSITE-ProRule" id="PRU00708"/>
    </source>
</evidence>
<dbReference type="GeneID" id="81362144"/>
<dbReference type="Pfam" id="PF01535">
    <property type="entry name" value="PPR"/>
    <property type="match status" value="1"/>
</dbReference>
<dbReference type="Pfam" id="PF13041">
    <property type="entry name" value="PPR_2"/>
    <property type="match status" value="1"/>
</dbReference>
<dbReference type="Gene3D" id="1.25.40.10">
    <property type="entry name" value="Tetratricopeptide repeat domain"/>
    <property type="match status" value="2"/>
</dbReference>
<feature type="repeat" description="PPR" evidence="1">
    <location>
        <begin position="510"/>
        <end position="544"/>
    </location>
</feature>
<dbReference type="GO" id="GO:0003729">
    <property type="term" value="F:mRNA binding"/>
    <property type="evidence" value="ECO:0007669"/>
    <property type="project" value="TreeGrafter"/>
</dbReference>
<evidence type="ECO:0000256" key="2">
    <source>
        <dbReference type="SAM" id="MobiDB-lite"/>
    </source>
</evidence>
<dbReference type="Proteomes" id="UP001149074">
    <property type="component" value="Unassembled WGS sequence"/>
</dbReference>
<dbReference type="RefSeq" id="XP_056470581.1">
    <property type="nucleotide sequence ID" value="XM_056623165.1"/>
</dbReference>